<dbReference type="Proteomes" id="UP000001401">
    <property type="component" value="Chromosome"/>
</dbReference>
<dbReference type="InterPro" id="IPR007553">
    <property type="entry name" value="2-thiour_desulf"/>
</dbReference>
<dbReference type="eggNOG" id="COG3272">
    <property type="taxonomic scope" value="Bacteria"/>
</dbReference>
<dbReference type="Pfam" id="PF08349">
    <property type="entry name" value="DUF1722"/>
    <property type="match status" value="1"/>
</dbReference>
<reference evidence="2 3" key="1">
    <citation type="submission" date="2010-12" db="EMBL/GenBank/DDBJ databases">
        <title>Complete sequence of Bacillus cellulosilyticus DSM 2522.</title>
        <authorList>
            <consortium name="US DOE Joint Genome Institute"/>
            <person name="Lucas S."/>
            <person name="Copeland A."/>
            <person name="Lapidus A."/>
            <person name="Cheng J.-F."/>
            <person name="Bruce D."/>
            <person name="Goodwin L."/>
            <person name="Pitluck S."/>
            <person name="Chertkov O."/>
            <person name="Detter J.C."/>
            <person name="Han C."/>
            <person name="Tapia R."/>
            <person name="Land M."/>
            <person name="Hauser L."/>
            <person name="Jeffries C."/>
            <person name="Kyrpides N."/>
            <person name="Ivanova N."/>
            <person name="Mikhailova N."/>
            <person name="Brumm P."/>
            <person name="Mead D."/>
            <person name="Woyke T."/>
        </authorList>
    </citation>
    <scope>NUCLEOTIDE SEQUENCE [LARGE SCALE GENOMIC DNA]</scope>
    <source>
        <strain evidence="3">ATCC 21833 / DSM 2522 / FERM P-1141 / JCM 9156 / N-4</strain>
    </source>
</reference>
<gene>
    <name evidence="2" type="ordered locus">Bcell_2068</name>
</gene>
<dbReference type="EMBL" id="CP002394">
    <property type="protein sequence ID" value="ADU30330.1"/>
    <property type="molecule type" value="Genomic_DNA"/>
</dbReference>
<dbReference type="PIRSF" id="PIRSF037004">
    <property type="entry name" value="UCP037004"/>
    <property type="match status" value="1"/>
</dbReference>
<feature type="domain" description="DUF1722" evidence="1">
    <location>
        <begin position="194"/>
        <end position="310"/>
    </location>
</feature>
<dbReference type="KEGG" id="bco:Bcell_2068"/>
<dbReference type="PANTHER" id="PTHR30087:SF0">
    <property type="entry name" value="INNER MEMBRANE PROTEIN"/>
    <property type="match status" value="1"/>
</dbReference>
<accession>E6U118</accession>
<keyword evidence="3" id="KW-1185">Reference proteome</keyword>
<name>E6U118_EVAC2</name>
<dbReference type="STRING" id="649639.Bcell_2068"/>
<organism evidence="2 3">
    <name type="scientific">Evansella cellulosilytica (strain ATCC 21833 / DSM 2522 / FERM P-1141 / JCM 9156 / N-4)</name>
    <name type="common">Bacillus cellulosilyticus</name>
    <dbReference type="NCBI Taxonomy" id="649639"/>
    <lineage>
        <taxon>Bacteria</taxon>
        <taxon>Bacillati</taxon>
        <taxon>Bacillota</taxon>
        <taxon>Bacilli</taxon>
        <taxon>Bacillales</taxon>
        <taxon>Bacillaceae</taxon>
        <taxon>Evansella</taxon>
    </lineage>
</organism>
<dbReference type="AlphaFoldDB" id="E6U118"/>
<evidence type="ECO:0000259" key="1">
    <source>
        <dbReference type="Pfam" id="PF08349"/>
    </source>
</evidence>
<dbReference type="InterPro" id="IPR013560">
    <property type="entry name" value="DUF1722"/>
</dbReference>
<dbReference type="eggNOG" id="COG1683">
    <property type="taxonomic scope" value="Bacteria"/>
</dbReference>
<evidence type="ECO:0000313" key="3">
    <source>
        <dbReference type="Proteomes" id="UP000001401"/>
    </source>
</evidence>
<dbReference type="InterPro" id="IPR017087">
    <property type="entry name" value="UCP037004"/>
</dbReference>
<protein>
    <recommendedName>
        <fullName evidence="1">DUF1722 domain-containing protein</fullName>
    </recommendedName>
</protein>
<sequence>MIKEYDKPVIVISKCLGFDACRFNGDVVNDKFIEKLSHYVTYYTVCPEVEIGLGTPRKPIRLVSTKPNGNVKLVQPETELDLTNKMQQFSTQFLDSLEDVDGFILKNRSPSCAVTDAKVLSDSESPSTIRKQGGIFGEAVLERFSHLAVEDEGRLKNYKIREHFLVKLFTIARFKRIKRKCNFKDLLHFHSSNKYLLMAYNQLKLKELGRITANGKKYRVKELYEQYEKILLDILSEMPTHRSHINVLQHIMGYFSKELSKEEKVFFMELLEQYRENMVPLSSPIGVLKSWNARFKNAYLAAQTFFSPYPEQLIAITDSGKGRNFS</sequence>
<dbReference type="HOGENOM" id="CLU_076318_0_1_9"/>
<dbReference type="Pfam" id="PF04463">
    <property type="entry name" value="2-thiour_desulf"/>
    <property type="match status" value="1"/>
</dbReference>
<dbReference type="PANTHER" id="PTHR30087">
    <property type="entry name" value="INNER MEMBRANE PROTEIN"/>
    <property type="match status" value="1"/>
</dbReference>
<proteinExistence type="predicted"/>
<evidence type="ECO:0000313" key="2">
    <source>
        <dbReference type="EMBL" id="ADU30330.1"/>
    </source>
</evidence>